<keyword evidence="9" id="KW-0067">ATP-binding</keyword>
<keyword evidence="10" id="KW-0812">Transmembrane</keyword>
<evidence type="ECO:0000256" key="8">
    <source>
        <dbReference type="ARBA" id="ARBA00022777"/>
    </source>
</evidence>
<evidence type="ECO:0000313" key="13">
    <source>
        <dbReference type="EMBL" id="KAA6182378.1"/>
    </source>
</evidence>
<proteinExistence type="predicted"/>
<keyword evidence="6" id="KW-0808">Transferase</keyword>
<dbReference type="EMBL" id="VWXX01000048">
    <property type="protein sequence ID" value="KAA6182378.1"/>
    <property type="molecule type" value="Genomic_DNA"/>
</dbReference>
<dbReference type="RefSeq" id="WP_150094792.1">
    <property type="nucleotide sequence ID" value="NZ_JBFUOH010000009.1"/>
</dbReference>
<comment type="subcellular location">
    <subcellularLocation>
        <location evidence="2">Cell membrane</location>
        <topology evidence="2">Multi-pass membrane protein</topology>
    </subcellularLocation>
</comment>
<dbReference type="EC" id="2.7.13.3" evidence="3"/>
<dbReference type="Pfam" id="PF00512">
    <property type="entry name" value="HisKA"/>
    <property type="match status" value="1"/>
</dbReference>
<comment type="caution">
    <text evidence="13">The sequence shown here is derived from an EMBL/GenBank/DDBJ whole genome shotgun (WGS) entry which is preliminary data.</text>
</comment>
<dbReference type="PANTHER" id="PTHR44936:SF10">
    <property type="entry name" value="SENSOR PROTEIN RSTB"/>
    <property type="match status" value="1"/>
</dbReference>
<evidence type="ECO:0000256" key="9">
    <source>
        <dbReference type="ARBA" id="ARBA00022840"/>
    </source>
</evidence>
<dbReference type="PROSITE" id="PS50109">
    <property type="entry name" value="HIS_KIN"/>
    <property type="match status" value="1"/>
</dbReference>
<dbReference type="Proteomes" id="UP000322981">
    <property type="component" value="Unassembled WGS sequence"/>
</dbReference>
<gene>
    <name evidence="13" type="ORF">F2Q65_18015</name>
</gene>
<dbReference type="InterPro" id="IPR003660">
    <property type="entry name" value="HAMP_dom"/>
</dbReference>
<dbReference type="AlphaFoldDB" id="A0A5M8FBZ0"/>
<comment type="catalytic activity">
    <reaction evidence="1">
        <text>ATP + protein L-histidine = ADP + protein N-phospho-L-histidine.</text>
        <dbReference type="EC" id="2.7.13.3"/>
    </reaction>
</comment>
<dbReference type="SMART" id="SM00304">
    <property type="entry name" value="HAMP"/>
    <property type="match status" value="1"/>
</dbReference>
<evidence type="ECO:0000256" key="4">
    <source>
        <dbReference type="ARBA" id="ARBA00022475"/>
    </source>
</evidence>
<dbReference type="PANTHER" id="PTHR44936">
    <property type="entry name" value="SENSOR PROTEIN CREC"/>
    <property type="match status" value="1"/>
</dbReference>
<keyword evidence="10" id="KW-1133">Transmembrane helix</keyword>
<feature type="domain" description="HAMP" evidence="12">
    <location>
        <begin position="203"/>
        <end position="257"/>
    </location>
</feature>
<keyword evidence="10" id="KW-0472">Membrane</keyword>
<sequence>MIGALASYRVRLPLGLSSVAVLTAVLMALALGLQTLHNLGEDQARNARRLAHAMSAVLVEALRHDDVWLAYSLLRGLEGPDGPDAEIVWVLVDVSGRIFASNLPRRYRLDTRVDAALPWLEAGATTGTPPAAVSGSQFLPGGDSASRLLRIPLTSDGTQVGELVALLSNTPYLVRFREILRGGLAVTVAALALVLPLGWLWGLRLVAPLTRLADCIARVGRDDPRALHCPRLDGSDEIGQLGRRFTEMLDALAEKAALEERMLATERLAAVGRVAAGVAHEINNPLGGMIMAIDTYRTRPGATDPETARLLDLLDRALQQIQATVSALLVEARPDGRTLTPADIDDVRTLVKPRLTRDGTSLGWHTAWTGDSPAATGLPAAPVRQLLLNLVLNAVAAAGRDGAVQVRVAAADGELRLDIENRGRPLPAEQLHHAFEPYPMPRPGRSGGLGLWMCYQIASQLGGHITLEADGPLTRVGVRLPLRRE</sequence>
<dbReference type="OrthoDB" id="2521613at2"/>
<keyword evidence="14" id="KW-1185">Reference proteome</keyword>
<evidence type="ECO:0000256" key="6">
    <source>
        <dbReference type="ARBA" id="ARBA00022679"/>
    </source>
</evidence>
<accession>A0A5M8FBZ0</accession>
<keyword evidence="4" id="KW-1003">Cell membrane</keyword>
<dbReference type="GO" id="GO:0005524">
    <property type="term" value="F:ATP binding"/>
    <property type="evidence" value="ECO:0007669"/>
    <property type="project" value="UniProtKB-KW"/>
</dbReference>
<dbReference type="SUPFAM" id="SSF55874">
    <property type="entry name" value="ATPase domain of HSP90 chaperone/DNA topoisomerase II/histidine kinase"/>
    <property type="match status" value="1"/>
</dbReference>
<dbReference type="GO" id="GO:0000155">
    <property type="term" value="F:phosphorelay sensor kinase activity"/>
    <property type="evidence" value="ECO:0007669"/>
    <property type="project" value="InterPro"/>
</dbReference>
<evidence type="ECO:0000256" key="5">
    <source>
        <dbReference type="ARBA" id="ARBA00022553"/>
    </source>
</evidence>
<dbReference type="GO" id="GO:0005886">
    <property type="term" value="C:plasma membrane"/>
    <property type="evidence" value="ECO:0007669"/>
    <property type="project" value="UniProtKB-SubCell"/>
</dbReference>
<dbReference type="InterPro" id="IPR003594">
    <property type="entry name" value="HATPase_dom"/>
</dbReference>
<dbReference type="InterPro" id="IPR005467">
    <property type="entry name" value="His_kinase_dom"/>
</dbReference>
<evidence type="ECO:0000256" key="7">
    <source>
        <dbReference type="ARBA" id="ARBA00022741"/>
    </source>
</evidence>
<name>A0A5M8FBZ0_9GAMM</name>
<dbReference type="SMART" id="SM00387">
    <property type="entry name" value="HATPase_c"/>
    <property type="match status" value="1"/>
</dbReference>
<dbReference type="InterPro" id="IPR003661">
    <property type="entry name" value="HisK_dim/P_dom"/>
</dbReference>
<evidence type="ECO:0000256" key="1">
    <source>
        <dbReference type="ARBA" id="ARBA00000085"/>
    </source>
</evidence>
<feature type="transmembrane region" description="Helical" evidence="10">
    <location>
        <begin position="12"/>
        <end position="33"/>
    </location>
</feature>
<organism evidence="13 14">
    <name type="scientific">Thiohalocapsa marina</name>
    <dbReference type="NCBI Taxonomy" id="424902"/>
    <lineage>
        <taxon>Bacteria</taxon>
        <taxon>Pseudomonadati</taxon>
        <taxon>Pseudomonadota</taxon>
        <taxon>Gammaproteobacteria</taxon>
        <taxon>Chromatiales</taxon>
        <taxon>Chromatiaceae</taxon>
        <taxon>Thiohalocapsa</taxon>
    </lineage>
</organism>
<dbReference type="CDD" id="cd00082">
    <property type="entry name" value="HisKA"/>
    <property type="match status" value="1"/>
</dbReference>
<keyword evidence="8 13" id="KW-0418">Kinase</keyword>
<dbReference type="InterPro" id="IPR036890">
    <property type="entry name" value="HATPase_C_sf"/>
</dbReference>
<reference evidence="13 14" key="1">
    <citation type="submission" date="2019-09" db="EMBL/GenBank/DDBJ databases">
        <title>Whole-genome sequence of the purple sulfur bacterium Thiohalocapsa marina DSM 19078.</title>
        <authorList>
            <person name="Kyndt J.A."/>
            <person name="Meyer T.E."/>
        </authorList>
    </citation>
    <scope>NUCLEOTIDE SEQUENCE [LARGE SCALE GENOMIC DNA]</scope>
    <source>
        <strain evidence="13 14">DSM 19078</strain>
    </source>
</reference>
<evidence type="ECO:0000313" key="14">
    <source>
        <dbReference type="Proteomes" id="UP000322981"/>
    </source>
</evidence>
<dbReference type="InterPro" id="IPR036097">
    <property type="entry name" value="HisK_dim/P_sf"/>
</dbReference>
<keyword evidence="5" id="KW-0597">Phosphoprotein</keyword>
<feature type="domain" description="Histidine kinase" evidence="11">
    <location>
        <begin position="277"/>
        <end position="484"/>
    </location>
</feature>
<dbReference type="InterPro" id="IPR050980">
    <property type="entry name" value="2C_sensor_his_kinase"/>
</dbReference>
<dbReference type="Pfam" id="PF02518">
    <property type="entry name" value="HATPase_c"/>
    <property type="match status" value="1"/>
</dbReference>
<evidence type="ECO:0000256" key="10">
    <source>
        <dbReference type="SAM" id="Phobius"/>
    </source>
</evidence>
<dbReference type="Pfam" id="PF00672">
    <property type="entry name" value="HAMP"/>
    <property type="match status" value="1"/>
</dbReference>
<dbReference type="Gene3D" id="6.10.340.10">
    <property type="match status" value="1"/>
</dbReference>
<dbReference type="Gene3D" id="3.30.565.10">
    <property type="entry name" value="Histidine kinase-like ATPase, C-terminal domain"/>
    <property type="match status" value="1"/>
</dbReference>
<dbReference type="CDD" id="cd06225">
    <property type="entry name" value="HAMP"/>
    <property type="match status" value="1"/>
</dbReference>
<dbReference type="PROSITE" id="PS50885">
    <property type="entry name" value="HAMP"/>
    <property type="match status" value="1"/>
</dbReference>
<keyword evidence="7" id="KW-0547">Nucleotide-binding</keyword>
<dbReference type="SMART" id="SM00388">
    <property type="entry name" value="HisKA"/>
    <property type="match status" value="1"/>
</dbReference>
<dbReference type="SUPFAM" id="SSF47384">
    <property type="entry name" value="Homodimeric domain of signal transducing histidine kinase"/>
    <property type="match status" value="1"/>
</dbReference>
<dbReference type="Gene3D" id="1.10.287.130">
    <property type="match status" value="1"/>
</dbReference>
<evidence type="ECO:0000256" key="3">
    <source>
        <dbReference type="ARBA" id="ARBA00012438"/>
    </source>
</evidence>
<evidence type="ECO:0000259" key="12">
    <source>
        <dbReference type="PROSITE" id="PS50885"/>
    </source>
</evidence>
<evidence type="ECO:0000259" key="11">
    <source>
        <dbReference type="PROSITE" id="PS50109"/>
    </source>
</evidence>
<evidence type="ECO:0000256" key="2">
    <source>
        <dbReference type="ARBA" id="ARBA00004651"/>
    </source>
</evidence>
<feature type="transmembrane region" description="Helical" evidence="10">
    <location>
        <begin position="179"/>
        <end position="201"/>
    </location>
</feature>
<protein>
    <recommendedName>
        <fullName evidence="3">histidine kinase</fullName>
        <ecNumber evidence="3">2.7.13.3</ecNumber>
    </recommendedName>
</protein>